<dbReference type="KEGG" id="mes:Meso_1972"/>
<keyword evidence="3" id="KW-0732">Signal</keyword>
<dbReference type="GO" id="GO:0006401">
    <property type="term" value="P:RNA catabolic process"/>
    <property type="evidence" value="ECO:0007669"/>
    <property type="project" value="UniProtKB-ARBA"/>
</dbReference>
<dbReference type="OrthoDB" id="4720638at2"/>
<dbReference type="InterPro" id="IPR001568">
    <property type="entry name" value="RNase_T2-like"/>
</dbReference>
<comment type="similarity">
    <text evidence="1 2">Belongs to the RNase T2 family.</text>
</comment>
<name>Q11GW0_CHESB</name>
<dbReference type="InterPro" id="IPR018188">
    <property type="entry name" value="RNase_T2_His_AS_1"/>
</dbReference>
<dbReference type="GO" id="GO:0003723">
    <property type="term" value="F:RNA binding"/>
    <property type="evidence" value="ECO:0007669"/>
    <property type="project" value="InterPro"/>
</dbReference>
<dbReference type="SUPFAM" id="SSF55895">
    <property type="entry name" value="Ribonuclease Rh-like"/>
    <property type="match status" value="1"/>
</dbReference>
<evidence type="ECO:0000256" key="3">
    <source>
        <dbReference type="SAM" id="SignalP"/>
    </source>
</evidence>
<reference evidence="4" key="1">
    <citation type="submission" date="2006-06" db="EMBL/GenBank/DDBJ databases">
        <title>Complete sequence of chromosome of Chelativorans sp. BNC1.</title>
        <authorList>
            <consortium name="US DOE Joint Genome Institute"/>
            <person name="Copeland A."/>
            <person name="Lucas S."/>
            <person name="Lapidus A."/>
            <person name="Barry K."/>
            <person name="Detter J.C."/>
            <person name="Glavina del Rio T."/>
            <person name="Hammon N."/>
            <person name="Israni S."/>
            <person name="Dalin E."/>
            <person name="Tice H."/>
            <person name="Pitluck S."/>
            <person name="Chertkov O."/>
            <person name="Brettin T."/>
            <person name="Bruce D."/>
            <person name="Han C."/>
            <person name="Tapia R."/>
            <person name="Gilna P."/>
            <person name="Schmutz J."/>
            <person name="Larimer F."/>
            <person name="Land M."/>
            <person name="Hauser L."/>
            <person name="Kyrpides N."/>
            <person name="Mikhailova N."/>
            <person name="Richardson P."/>
        </authorList>
    </citation>
    <scope>NUCLEOTIDE SEQUENCE</scope>
    <source>
        <strain evidence="4">BNC1</strain>
    </source>
</reference>
<dbReference type="AlphaFoldDB" id="Q11GW0"/>
<dbReference type="Pfam" id="PF00445">
    <property type="entry name" value="Ribonuclease_T2"/>
    <property type="match status" value="1"/>
</dbReference>
<feature type="chain" id="PRO_5004180248" evidence="3">
    <location>
        <begin position="21"/>
        <end position="216"/>
    </location>
</feature>
<sequence length="216" mass="24193" precursor="true">MRRWGAALFFAAAMASSAEAGERGSEPGIFDFYVLSLSWSPSYCAAEGTEANDEQCGSTRPYAFVVHGLWPQYEKGYPEFCRTRQPERVPGRLVKAYRDIVPSAGLMGHQWRKHGSCSGLGQSDYFALLRQARQRINIPAELSRLDETRSVSPADIEQQFLAANLDLPPSGIAVTCDRRYLREVRICLTHDLSFRSCGEVDQNACRRPEITMPPAR</sequence>
<dbReference type="CDD" id="cd01062">
    <property type="entry name" value="RNase_T2_prok"/>
    <property type="match status" value="1"/>
</dbReference>
<feature type="signal peptide" evidence="3">
    <location>
        <begin position="1"/>
        <end position="20"/>
    </location>
</feature>
<gene>
    <name evidence="4" type="ordered locus">Meso_1972</name>
</gene>
<dbReference type="PANTHER" id="PTHR11240">
    <property type="entry name" value="RIBONUCLEASE T2"/>
    <property type="match status" value="1"/>
</dbReference>
<dbReference type="PANTHER" id="PTHR11240:SF22">
    <property type="entry name" value="RIBONUCLEASE T2"/>
    <property type="match status" value="1"/>
</dbReference>
<organism evidence="4">
    <name type="scientific">Chelativorans sp. (strain BNC1)</name>
    <dbReference type="NCBI Taxonomy" id="266779"/>
    <lineage>
        <taxon>Bacteria</taxon>
        <taxon>Pseudomonadati</taxon>
        <taxon>Pseudomonadota</taxon>
        <taxon>Alphaproteobacteria</taxon>
        <taxon>Hyphomicrobiales</taxon>
        <taxon>Phyllobacteriaceae</taxon>
        <taxon>Chelativorans</taxon>
    </lineage>
</organism>
<proteinExistence type="inferred from homology"/>
<dbReference type="PROSITE" id="PS00530">
    <property type="entry name" value="RNASE_T2_1"/>
    <property type="match status" value="1"/>
</dbReference>
<dbReference type="EMBL" id="CP000390">
    <property type="protein sequence ID" value="ABG63365.1"/>
    <property type="molecule type" value="Genomic_DNA"/>
</dbReference>
<dbReference type="InterPro" id="IPR036430">
    <property type="entry name" value="RNase_T2-like_sf"/>
</dbReference>
<dbReference type="eggNOG" id="COG3719">
    <property type="taxonomic scope" value="Bacteria"/>
</dbReference>
<evidence type="ECO:0000256" key="1">
    <source>
        <dbReference type="ARBA" id="ARBA00007469"/>
    </source>
</evidence>
<accession>Q11GW0</accession>
<dbReference type="GO" id="GO:0033897">
    <property type="term" value="F:ribonuclease T2 activity"/>
    <property type="evidence" value="ECO:0007669"/>
    <property type="project" value="InterPro"/>
</dbReference>
<dbReference type="Gene3D" id="3.90.730.10">
    <property type="entry name" value="Ribonuclease T2-like"/>
    <property type="match status" value="1"/>
</dbReference>
<evidence type="ECO:0000256" key="2">
    <source>
        <dbReference type="RuleBase" id="RU004328"/>
    </source>
</evidence>
<dbReference type="InterPro" id="IPR039378">
    <property type="entry name" value="RNase_T2_prok"/>
</dbReference>
<protein>
    <submittedName>
        <fullName evidence="4">Ribonuclease T2</fullName>
    </submittedName>
</protein>
<dbReference type="HOGENOM" id="CLU_069375_2_1_5"/>
<dbReference type="STRING" id="266779.Meso_1972"/>
<evidence type="ECO:0000313" key="4">
    <source>
        <dbReference type="EMBL" id="ABG63365.1"/>
    </source>
</evidence>